<proteinExistence type="predicted"/>
<sequence>MWPFSQFLEGQKGSARRSAAGGMLQVPAAAEAPAAQLPQQEGALLPDHHVGVGGLHHAAVPTPRTLPAAVQVVLPCREQIRFCVRLEGA</sequence>
<name>A0A1Q2YGZ9_9ASCO</name>
<comment type="caution">
    <text evidence="1">The sequence shown here is derived from an EMBL/GenBank/DDBJ whole genome shotgun (WGS) entry which is preliminary data.</text>
</comment>
<dbReference type="Proteomes" id="UP000186136">
    <property type="component" value="Unassembled WGS sequence"/>
</dbReference>
<reference evidence="1 2" key="1">
    <citation type="submission" date="2016-08" db="EMBL/GenBank/DDBJ databases">
        <title>Whole genome shotgun sequence of Pichia membranifaciens KS47-1.</title>
        <authorList>
            <person name="Konishi M."/>
            <person name="Ishida M."/>
            <person name="Arakawa T."/>
            <person name="Kato Y."/>
            <person name="Horiuchi J."/>
        </authorList>
    </citation>
    <scope>NUCLEOTIDE SEQUENCE [LARGE SCALE GENOMIC DNA]</scope>
    <source>
        <strain evidence="1 2">KS47-1</strain>
    </source>
</reference>
<evidence type="ECO:0000313" key="1">
    <source>
        <dbReference type="EMBL" id="GAV28765.1"/>
    </source>
</evidence>
<protein>
    <submittedName>
        <fullName evidence="1">Uncharacterized protein</fullName>
    </submittedName>
</protein>
<organism evidence="1 2">
    <name type="scientific">Pichia membranifaciens</name>
    <dbReference type="NCBI Taxonomy" id="4926"/>
    <lineage>
        <taxon>Eukaryota</taxon>
        <taxon>Fungi</taxon>
        <taxon>Dikarya</taxon>
        <taxon>Ascomycota</taxon>
        <taxon>Saccharomycotina</taxon>
        <taxon>Pichiomycetes</taxon>
        <taxon>Pichiales</taxon>
        <taxon>Pichiaceae</taxon>
        <taxon>Pichia</taxon>
    </lineage>
</organism>
<gene>
    <name evidence="1" type="ORF">PMKS-002240</name>
</gene>
<keyword evidence="2" id="KW-1185">Reference proteome</keyword>
<dbReference type="AlphaFoldDB" id="A0A1Q2YGZ9"/>
<evidence type="ECO:0000313" key="2">
    <source>
        <dbReference type="Proteomes" id="UP000186136"/>
    </source>
</evidence>
<accession>A0A1Q2YGZ9</accession>
<dbReference type="EMBL" id="BDGI01000085">
    <property type="protein sequence ID" value="GAV28765.1"/>
    <property type="molecule type" value="Genomic_DNA"/>
</dbReference>